<dbReference type="AlphaFoldDB" id="A0A6C0C4R3"/>
<protein>
    <submittedName>
        <fullName evidence="1">Uncharacterized protein</fullName>
    </submittedName>
</protein>
<reference evidence="1" key="1">
    <citation type="journal article" date="2020" name="Nature">
        <title>Giant virus diversity and host interactions through global metagenomics.</title>
        <authorList>
            <person name="Schulz F."/>
            <person name="Roux S."/>
            <person name="Paez-Espino D."/>
            <person name="Jungbluth S."/>
            <person name="Walsh D.A."/>
            <person name="Denef V.J."/>
            <person name="McMahon K.D."/>
            <person name="Konstantinidis K.T."/>
            <person name="Eloe-Fadrosh E.A."/>
            <person name="Kyrpides N.C."/>
            <person name="Woyke T."/>
        </authorList>
    </citation>
    <scope>NUCLEOTIDE SEQUENCE</scope>
    <source>
        <strain evidence="1">GVMAG-M-3300020185-33</strain>
    </source>
</reference>
<organism evidence="1">
    <name type="scientific">viral metagenome</name>
    <dbReference type="NCBI Taxonomy" id="1070528"/>
    <lineage>
        <taxon>unclassified sequences</taxon>
        <taxon>metagenomes</taxon>
        <taxon>organismal metagenomes</taxon>
    </lineage>
</organism>
<name>A0A6C0C4R3_9ZZZZ</name>
<accession>A0A6C0C4R3</accession>
<proteinExistence type="predicted"/>
<evidence type="ECO:0000313" key="1">
    <source>
        <dbReference type="EMBL" id="QHS99390.1"/>
    </source>
</evidence>
<sequence length="139" mass="16261">MNHWDILPCELQNRVLGFIATTIQKIWRGSLASPARQSLKFVNELFTGYPNEMYYTFPLNDGDPPWKYMDTMSPRTALIVGYCSKYAHLQNGGWRWSHFINTIKHNLRQNEFRRGPGAIYNGEIAIKLPILHHRLSRQI</sequence>
<dbReference type="EMBL" id="MN739341">
    <property type="protein sequence ID" value="QHS99390.1"/>
    <property type="molecule type" value="Genomic_DNA"/>
</dbReference>